<dbReference type="Proteomes" id="UP000438429">
    <property type="component" value="Unassembled WGS sequence"/>
</dbReference>
<organism evidence="1 2">
    <name type="scientific">Scophthalmus maximus</name>
    <name type="common">Turbot</name>
    <name type="synonym">Psetta maxima</name>
    <dbReference type="NCBI Taxonomy" id="52904"/>
    <lineage>
        <taxon>Eukaryota</taxon>
        <taxon>Metazoa</taxon>
        <taxon>Chordata</taxon>
        <taxon>Craniata</taxon>
        <taxon>Vertebrata</taxon>
        <taxon>Euteleostomi</taxon>
        <taxon>Actinopterygii</taxon>
        <taxon>Neopterygii</taxon>
        <taxon>Teleostei</taxon>
        <taxon>Neoteleostei</taxon>
        <taxon>Acanthomorphata</taxon>
        <taxon>Carangaria</taxon>
        <taxon>Pleuronectiformes</taxon>
        <taxon>Pleuronectoidei</taxon>
        <taxon>Scophthalmidae</taxon>
        <taxon>Scophthalmus</taxon>
    </lineage>
</organism>
<proteinExistence type="predicted"/>
<name>A0A6A4RRE4_SCOMX</name>
<dbReference type="EMBL" id="VEVO01000024">
    <property type="protein sequence ID" value="KAF0022715.1"/>
    <property type="molecule type" value="Genomic_DNA"/>
</dbReference>
<gene>
    <name evidence="1" type="ORF">F2P81_025107</name>
</gene>
<evidence type="ECO:0000313" key="2">
    <source>
        <dbReference type="Proteomes" id="UP000438429"/>
    </source>
</evidence>
<sequence>MACELEADEDEFNVFYKEVLHVTITDNSWSIYSFSLRPTVCGRLGFLVIPGVVHRSSDAAWMNKQALKETLPGPICKCELAPAYLKNNKTNEEDVPKWEERDQMVYDLELMDVDRTKDVQTLGLRHCDAPTAETKSTPPTLCEGICKAETLWTLFLAPDLRFTSGVPQTC</sequence>
<reference evidence="1 2" key="1">
    <citation type="submission" date="2019-06" db="EMBL/GenBank/DDBJ databases">
        <title>Draft genomes of female and male turbot (Scophthalmus maximus).</title>
        <authorList>
            <person name="Xu H."/>
            <person name="Xu X.-W."/>
            <person name="Shao C."/>
            <person name="Chen S."/>
        </authorList>
    </citation>
    <scope>NUCLEOTIDE SEQUENCE [LARGE SCALE GENOMIC DNA]</scope>
    <source>
        <strain evidence="1">Ysfricsl-2016a</strain>
        <tissue evidence="1">Blood</tissue>
    </source>
</reference>
<evidence type="ECO:0000313" key="1">
    <source>
        <dbReference type="EMBL" id="KAF0022715.1"/>
    </source>
</evidence>
<accession>A0A6A4RRE4</accession>
<comment type="caution">
    <text evidence="1">The sequence shown here is derived from an EMBL/GenBank/DDBJ whole genome shotgun (WGS) entry which is preliminary data.</text>
</comment>
<dbReference type="AlphaFoldDB" id="A0A6A4RRE4"/>
<protein>
    <submittedName>
        <fullName evidence="1">Uncharacterized protein</fullName>
    </submittedName>
</protein>